<organism evidence="2 3">
    <name type="scientific">Enhygromyxa salina</name>
    <dbReference type="NCBI Taxonomy" id="215803"/>
    <lineage>
        <taxon>Bacteria</taxon>
        <taxon>Pseudomonadati</taxon>
        <taxon>Myxococcota</taxon>
        <taxon>Polyangia</taxon>
        <taxon>Nannocystales</taxon>
        <taxon>Nannocystaceae</taxon>
        <taxon>Enhygromyxa</taxon>
    </lineage>
</organism>
<evidence type="ECO:0000313" key="3">
    <source>
        <dbReference type="Proteomes" id="UP000238823"/>
    </source>
</evidence>
<gene>
    <name evidence="2" type="ORF">ENSA7_01160</name>
</gene>
<feature type="region of interest" description="Disordered" evidence="1">
    <location>
        <begin position="208"/>
        <end position="242"/>
    </location>
</feature>
<dbReference type="Proteomes" id="UP000238823">
    <property type="component" value="Unassembled WGS sequence"/>
</dbReference>
<sequence length="242" mass="26664">MVGGSRLKPHRGSQSSDLRTTFVSAFKGGVVYRPDTVRGHASTVIVHPIDVLVDENYAGKVFDVAQKLILESDVNVSADTTQDSAFRSLKAAGAGITVNPNLVGSIYAHEGLGGAYDGFWVLLHELFHRAQDDIFEALALAQNETILKDKKESEKAVYSGQTDEGWRRDPENGDVGVHESFVNILRFGYGLRKRTMYGDNDLQDTVVSAETEDMLGRKTDPPPYPSKVSRKSSSARPVHWRQ</sequence>
<dbReference type="AlphaFoldDB" id="A0A2S9YYL4"/>
<reference evidence="2 3" key="1">
    <citation type="submission" date="2018-03" db="EMBL/GenBank/DDBJ databases">
        <title>Draft Genome Sequences of the Obligatory Marine Myxobacteria Enhygromyxa salina SWB007.</title>
        <authorList>
            <person name="Poehlein A."/>
            <person name="Moghaddam J.A."/>
            <person name="Harms H."/>
            <person name="Alanjari M."/>
            <person name="Koenig G.M."/>
            <person name="Daniel R."/>
            <person name="Schaeberle T.F."/>
        </authorList>
    </citation>
    <scope>NUCLEOTIDE SEQUENCE [LARGE SCALE GENOMIC DNA]</scope>
    <source>
        <strain evidence="2 3">SWB007</strain>
    </source>
</reference>
<protein>
    <submittedName>
        <fullName evidence="2">Uncharacterized protein</fullName>
    </submittedName>
</protein>
<proteinExistence type="predicted"/>
<evidence type="ECO:0000256" key="1">
    <source>
        <dbReference type="SAM" id="MobiDB-lite"/>
    </source>
</evidence>
<dbReference type="EMBL" id="PVNL01000002">
    <property type="protein sequence ID" value="PRQ10167.1"/>
    <property type="molecule type" value="Genomic_DNA"/>
</dbReference>
<comment type="caution">
    <text evidence="2">The sequence shown here is derived from an EMBL/GenBank/DDBJ whole genome shotgun (WGS) entry which is preliminary data.</text>
</comment>
<dbReference type="RefSeq" id="WP_146157163.1">
    <property type="nucleotide sequence ID" value="NZ_PVNL01000002.1"/>
</dbReference>
<accession>A0A2S9YYL4</accession>
<evidence type="ECO:0000313" key="2">
    <source>
        <dbReference type="EMBL" id="PRQ10167.1"/>
    </source>
</evidence>
<name>A0A2S9YYL4_9BACT</name>